<gene>
    <name evidence="4" type="ORF">GCM10007387_27230</name>
</gene>
<proteinExistence type="predicted"/>
<reference evidence="4" key="1">
    <citation type="journal article" date="2014" name="Int. J. Syst. Evol. Microbiol.">
        <title>Complete genome sequence of Corynebacterium casei LMG S-19264T (=DSM 44701T), isolated from a smear-ripened cheese.</title>
        <authorList>
            <consortium name="US DOE Joint Genome Institute (JGI-PGF)"/>
            <person name="Walter F."/>
            <person name="Albersmeier A."/>
            <person name="Kalinowski J."/>
            <person name="Ruckert C."/>
        </authorList>
    </citation>
    <scope>NUCLEOTIDE SEQUENCE</scope>
    <source>
        <strain evidence="4">KCTC 12343</strain>
    </source>
</reference>
<evidence type="ECO:0000313" key="5">
    <source>
        <dbReference type="Proteomes" id="UP000628442"/>
    </source>
</evidence>
<protein>
    <recommendedName>
        <fullName evidence="3">Gylcosyl hydrolase 115 C-terminal domain-containing protein</fullName>
    </recommendedName>
</protein>
<sequence>MNDWMSAKSRWRLVARSRLVAGLAALACLLAPAAAKALGTAQFVQMDSRDGVLIAAPGRVAPLLVSTGDFPGVLRAARDLQSDIGMVGGSKPQWVTGTISMAGDVIIAGTLGRHEVIDRLAREGRIDTSQVAGQWEGFLIQAVADPMPGVKRALVIAGSDKRGTIYGIYTLSEQIGVSPWHWWADVPAPRHRSLSVPLATRVTEKPVVQYRGIFLNDEAPALTNWAKERFGGFNRRFYEKLFELMLRMRANYLWPAMWYSSFYDDDKGNGELADSMGIVMGTSHHEPMMRSQQEWHRHGKGPWDYQRNGDTLREFWAGGLRNTRNYESVITMAMRGDGDEPMSESANVGLLERIVADQRDLIRKEWRREPDTVPQLWALYKEVQEYYEKGMRVPDDMLLLWCDDNWGNIRRLPTAEERKRSGGAGVYYHFDYVGVPRSYKWLNVTQIGKVWEQMNLADEFGADRMWIVNVGDLKPMEVPTEFFLAYAWNPANWPAARLPEYLRQWAAREFGVRHADRIAGIVDRYTRYNARRRPEQLAPDTYSLVNYEEADRVVAEYNALAEEAGRIGQSLPRPMRDAYFQLVEYPVLASANALDMVVSAGRNQLYARQGRVSTNDMAARVRQLFRRDAELTRRYQQGTSNGKWNHMMSQTRFGYTNWDQPYRDVMPAVAELRVPEPGQLAAPNGIHPSDRMGVAVQGDAIAWPVFPIRQLAVPALDMHEKQPRHIELFNRGNVPFDFTITASQPWLKVSQGAGSVRKDLRIAVDVDWRAVPAGDSEAELVVHGPDKARVVVKVPVHARPAAGGHVETGGVVAIEAEHYSRSHAPAGRQWQTIPGYGHRLSGVTPLPAASPALAAKDGMRLEYDVHLFSAGEVKLHTVLSPTLKFQPGPGFRYAVSIDDGPLQEVNVHADSSEDYWRRIVSDGVAKFVTTHKVDRPGLHTVKFWTLDSGLVLQRLVIDAGGLRPSYLGPPESPAGKER</sequence>
<keyword evidence="1" id="KW-0378">Hydrolase</keyword>
<dbReference type="Gene3D" id="3.30.379.10">
    <property type="entry name" value="Chitobiase/beta-hexosaminidase domain 2-like"/>
    <property type="match status" value="1"/>
</dbReference>
<dbReference type="PANTHER" id="PTHR37842">
    <property type="match status" value="1"/>
</dbReference>
<dbReference type="InterPro" id="IPR041437">
    <property type="entry name" value="GH115_C"/>
</dbReference>
<dbReference type="GO" id="GO:0005975">
    <property type="term" value="P:carbohydrate metabolic process"/>
    <property type="evidence" value="ECO:0007669"/>
    <property type="project" value="UniProtKB-ARBA"/>
</dbReference>
<dbReference type="Pfam" id="PF17829">
    <property type="entry name" value="GH115_C"/>
    <property type="match status" value="1"/>
</dbReference>
<comment type="caution">
    <text evidence="4">The sequence shown here is derived from an EMBL/GenBank/DDBJ whole genome shotgun (WGS) entry which is preliminary data.</text>
</comment>
<reference evidence="4" key="2">
    <citation type="submission" date="2022-12" db="EMBL/GenBank/DDBJ databases">
        <authorList>
            <person name="Sun Q."/>
            <person name="Kim S."/>
        </authorList>
    </citation>
    <scope>NUCLEOTIDE SEQUENCE</scope>
    <source>
        <strain evidence="4">KCTC 12343</strain>
    </source>
</reference>
<dbReference type="EMBL" id="BMWV01000005">
    <property type="protein sequence ID" value="GGY43640.1"/>
    <property type="molecule type" value="Genomic_DNA"/>
</dbReference>
<accession>A0AA88C389</accession>
<dbReference type="SUPFAM" id="SSF55545">
    <property type="entry name" value="beta-N-acetylhexosaminidase-like domain"/>
    <property type="match status" value="1"/>
</dbReference>
<feature type="signal peptide" evidence="2">
    <location>
        <begin position="1"/>
        <end position="37"/>
    </location>
</feature>
<dbReference type="InterPro" id="IPR029018">
    <property type="entry name" value="Hex-like_dom2"/>
</dbReference>
<dbReference type="Gene3D" id="3.20.20.520">
    <property type="entry name" value="Glycosyl hydrolase family 115"/>
    <property type="match status" value="1"/>
</dbReference>
<dbReference type="Pfam" id="PF15979">
    <property type="entry name" value="Glyco_hydro_115"/>
    <property type="match status" value="1"/>
</dbReference>
<dbReference type="InterPro" id="IPR031924">
    <property type="entry name" value="GH115"/>
</dbReference>
<dbReference type="Proteomes" id="UP000628442">
    <property type="component" value="Unassembled WGS sequence"/>
</dbReference>
<feature type="chain" id="PRO_5041637996" description="Gylcosyl hydrolase 115 C-terminal domain-containing protein" evidence="2">
    <location>
        <begin position="38"/>
        <end position="978"/>
    </location>
</feature>
<dbReference type="AlphaFoldDB" id="A0AA88C389"/>
<dbReference type="InterPro" id="IPR006311">
    <property type="entry name" value="TAT_signal"/>
</dbReference>
<organism evidence="4 5">
    <name type="scientific">Pseudoduganella albidiflava</name>
    <dbReference type="NCBI Taxonomy" id="321983"/>
    <lineage>
        <taxon>Bacteria</taxon>
        <taxon>Pseudomonadati</taxon>
        <taxon>Pseudomonadota</taxon>
        <taxon>Betaproteobacteria</taxon>
        <taxon>Burkholderiales</taxon>
        <taxon>Oxalobacteraceae</taxon>
        <taxon>Telluria group</taxon>
        <taxon>Pseudoduganella</taxon>
    </lineage>
</organism>
<dbReference type="PANTHER" id="PTHR37842:SF2">
    <property type="entry name" value="GYLCOSYL HYDROLASE 115 C-TERMINAL DOMAIN-CONTAINING PROTEIN"/>
    <property type="match status" value="1"/>
</dbReference>
<dbReference type="RefSeq" id="WP_229420422.1">
    <property type="nucleotide sequence ID" value="NZ_BMWV01000005.1"/>
</dbReference>
<evidence type="ECO:0000259" key="3">
    <source>
        <dbReference type="Pfam" id="PF17829"/>
    </source>
</evidence>
<keyword evidence="2" id="KW-0732">Signal</keyword>
<dbReference type="PROSITE" id="PS51318">
    <property type="entry name" value="TAT"/>
    <property type="match status" value="1"/>
</dbReference>
<dbReference type="Gene3D" id="2.60.120.1620">
    <property type="match status" value="1"/>
</dbReference>
<dbReference type="InterPro" id="IPR042301">
    <property type="entry name" value="GH115_sf"/>
</dbReference>
<dbReference type="GO" id="GO:0016787">
    <property type="term" value="F:hydrolase activity"/>
    <property type="evidence" value="ECO:0007669"/>
    <property type="project" value="UniProtKB-KW"/>
</dbReference>
<name>A0AA88C389_9BURK</name>
<dbReference type="Gene3D" id="1.20.58.2150">
    <property type="match status" value="1"/>
</dbReference>
<evidence type="ECO:0000313" key="4">
    <source>
        <dbReference type="EMBL" id="GGY43640.1"/>
    </source>
</evidence>
<evidence type="ECO:0000256" key="2">
    <source>
        <dbReference type="SAM" id="SignalP"/>
    </source>
</evidence>
<feature type="domain" description="Gylcosyl hydrolase 115 C-terminal" evidence="3">
    <location>
        <begin position="804"/>
        <end position="971"/>
    </location>
</feature>
<evidence type="ECO:0000256" key="1">
    <source>
        <dbReference type="ARBA" id="ARBA00022801"/>
    </source>
</evidence>